<reference evidence="9" key="1">
    <citation type="thesis" date="2020" institute="ProQuest LLC" country="789 East Eisenhower Parkway, Ann Arbor, MI, USA">
        <title>Comparative Genomics and Chromosome Evolution.</title>
        <authorList>
            <person name="Mudd A.B."/>
        </authorList>
    </citation>
    <scope>NUCLEOTIDE SEQUENCE</scope>
    <source>
        <strain evidence="9">1538</strain>
        <tissue evidence="9">Blood</tissue>
    </source>
</reference>
<dbReference type="SUPFAM" id="SSF49265">
    <property type="entry name" value="Fibronectin type III"/>
    <property type="match status" value="2"/>
</dbReference>
<dbReference type="FunFam" id="2.60.40.10:FF:000348">
    <property type="entry name" value="Interleukin 20 receptor subunit alpha"/>
    <property type="match status" value="1"/>
</dbReference>
<feature type="region of interest" description="Disordered" evidence="5">
    <location>
        <begin position="344"/>
        <end position="386"/>
    </location>
</feature>
<dbReference type="GO" id="GO:0004896">
    <property type="term" value="F:cytokine receptor activity"/>
    <property type="evidence" value="ECO:0007669"/>
    <property type="project" value="TreeGrafter"/>
</dbReference>
<feature type="compositionally biased region" description="Polar residues" evidence="5">
    <location>
        <begin position="366"/>
        <end position="380"/>
    </location>
</feature>
<dbReference type="Gene3D" id="2.60.40.10">
    <property type="entry name" value="Immunoglobulins"/>
    <property type="match status" value="2"/>
</dbReference>
<keyword evidence="10" id="KW-1185">Reference proteome</keyword>
<dbReference type="Pfam" id="PF01108">
    <property type="entry name" value="Tissue_fac"/>
    <property type="match status" value="1"/>
</dbReference>
<feature type="compositionally biased region" description="Basic and acidic residues" evidence="5">
    <location>
        <begin position="344"/>
        <end position="363"/>
    </location>
</feature>
<keyword evidence="6" id="KW-0812">Transmembrane</keyword>
<evidence type="ECO:0000256" key="6">
    <source>
        <dbReference type="SAM" id="Phobius"/>
    </source>
</evidence>
<evidence type="ECO:0000256" key="3">
    <source>
        <dbReference type="ARBA" id="ARBA00023157"/>
    </source>
</evidence>
<feature type="transmembrane region" description="Helical" evidence="6">
    <location>
        <begin position="230"/>
        <end position="255"/>
    </location>
</feature>
<accession>A0AAV2ZVT2</accession>
<dbReference type="InterPro" id="IPR050650">
    <property type="entry name" value="Type-II_Cytokine-TF_Rcpt"/>
</dbReference>
<dbReference type="PANTHER" id="PTHR20859">
    <property type="entry name" value="INTERFERON/INTERLEUKIN RECEPTOR"/>
    <property type="match status" value="1"/>
</dbReference>
<organism evidence="9 10">
    <name type="scientific">Pyxicephalus adspersus</name>
    <name type="common">African bullfrog</name>
    <dbReference type="NCBI Taxonomy" id="30357"/>
    <lineage>
        <taxon>Eukaryota</taxon>
        <taxon>Metazoa</taxon>
        <taxon>Chordata</taxon>
        <taxon>Craniata</taxon>
        <taxon>Vertebrata</taxon>
        <taxon>Euteleostomi</taxon>
        <taxon>Amphibia</taxon>
        <taxon>Batrachia</taxon>
        <taxon>Anura</taxon>
        <taxon>Neobatrachia</taxon>
        <taxon>Ranoidea</taxon>
        <taxon>Pyxicephalidae</taxon>
        <taxon>Pyxicephalinae</taxon>
        <taxon>Pyxicephalus</taxon>
    </lineage>
</organism>
<comment type="similarity">
    <text evidence="1">Belongs to the type II cytokine receptor family.</text>
</comment>
<dbReference type="Pfam" id="PF09294">
    <property type="entry name" value="Interfer-bind"/>
    <property type="match status" value="1"/>
</dbReference>
<dbReference type="InterPro" id="IPR036116">
    <property type="entry name" value="FN3_sf"/>
</dbReference>
<evidence type="ECO:0000256" key="1">
    <source>
        <dbReference type="ARBA" id="ARBA00005399"/>
    </source>
</evidence>
<feature type="domain" description="Fibronectin type-III" evidence="7">
    <location>
        <begin position="16"/>
        <end position="107"/>
    </location>
</feature>
<keyword evidence="6" id="KW-0472">Membrane</keyword>
<dbReference type="AlphaFoldDB" id="A0AAV2ZVT2"/>
<evidence type="ECO:0000256" key="4">
    <source>
        <dbReference type="ARBA" id="ARBA00023170"/>
    </source>
</evidence>
<dbReference type="InterPro" id="IPR013783">
    <property type="entry name" value="Ig-like_fold"/>
</dbReference>
<dbReference type="InterPro" id="IPR015373">
    <property type="entry name" value="Interferon/interleukin_rcp_dom"/>
</dbReference>
<evidence type="ECO:0000256" key="5">
    <source>
        <dbReference type="SAM" id="MobiDB-lite"/>
    </source>
</evidence>
<evidence type="ECO:0000256" key="2">
    <source>
        <dbReference type="ARBA" id="ARBA00022729"/>
    </source>
</evidence>
<keyword evidence="6" id="KW-1133">Transmembrane helix</keyword>
<evidence type="ECO:0000259" key="7">
    <source>
        <dbReference type="Pfam" id="PF01108"/>
    </source>
</evidence>
<evidence type="ECO:0000259" key="8">
    <source>
        <dbReference type="Pfam" id="PF09294"/>
    </source>
</evidence>
<name>A0AAV2ZVT2_PYXAD</name>
<protein>
    <submittedName>
        <fullName evidence="9">Uncharacterized protein</fullName>
    </submittedName>
</protein>
<keyword evidence="2" id="KW-0732">Signal</keyword>
<keyword evidence="4" id="KW-0675">Receptor</keyword>
<keyword evidence="3" id="KW-1015">Disulfide bond</keyword>
<evidence type="ECO:0000313" key="10">
    <source>
        <dbReference type="Proteomes" id="UP001181693"/>
    </source>
</evidence>
<dbReference type="GO" id="GO:0005886">
    <property type="term" value="C:plasma membrane"/>
    <property type="evidence" value="ECO:0007669"/>
    <property type="project" value="TreeGrafter"/>
</dbReference>
<feature type="domain" description="Interferon/interleukin receptor" evidence="8">
    <location>
        <begin position="120"/>
        <end position="220"/>
    </location>
</feature>
<gene>
    <name evidence="9" type="ORF">GDO54_003592</name>
</gene>
<sequence length="505" mass="57015">MSSKSALLAFNLIEQCGSCSDGLMPPENVHFQLGFFYHILNWSHNRSESDGVLYQVEYLRYGSKWTSVPNCTFINQQSCDLTVETLPKSEGYYARVRSILGDQASEWARTSRYTFKEVYLPPPFVQVDVDGPSLLIELTLPKITADNITQRFEDVFPYSRTYTIDIRRTYDNHMFKQVKYCEKFHITDLVGGQEYCIKVQPSISSRGNTGEASSEKCIYLPEQGVSSSTLLVVASCILAFVVLLIFLNVFICLYIRGVVKTPKTLKSLIMRSWSWMDKPPSPIIETTLHWENGLIEHLMAEPRNSVLRSSADSGFGSQIFISNMSKSSEELCLVGNISKSKSDLTDISTQEEKEERENSKDEDSGISLSTGSQNLSSCSGSIDDRDIQNGDNCSETVVINVRLGYLRQHEPEENTNSLEKKELESMWHPQSKEYLSQGSRNLQNIVECPYQKKSEPLLEPWTFLPGAFQSSLPLTVAFSPFKNKLWDLGVSVPSLGDVELMDTRS</sequence>
<dbReference type="EMBL" id="DYDO01000011">
    <property type="protein sequence ID" value="DBA16172.1"/>
    <property type="molecule type" value="Genomic_DNA"/>
</dbReference>
<dbReference type="PANTHER" id="PTHR20859:SF90">
    <property type="entry name" value="INTERLEUKIN-10 RECEPTOR SUBUNIT ALPHA"/>
    <property type="match status" value="1"/>
</dbReference>
<comment type="caution">
    <text evidence="9">The sequence shown here is derived from an EMBL/GenBank/DDBJ whole genome shotgun (WGS) entry which is preliminary data.</text>
</comment>
<evidence type="ECO:0000313" key="9">
    <source>
        <dbReference type="EMBL" id="DBA16172.1"/>
    </source>
</evidence>
<dbReference type="InterPro" id="IPR003961">
    <property type="entry name" value="FN3_dom"/>
</dbReference>
<proteinExistence type="inferred from homology"/>
<dbReference type="Proteomes" id="UP001181693">
    <property type="component" value="Unassembled WGS sequence"/>
</dbReference>